<accession>A0ABW2YKZ8</accession>
<keyword evidence="2" id="KW-0378">Hydrolase</keyword>
<comment type="caution">
    <text evidence="2">The sequence shown here is derived from an EMBL/GenBank/DDBJ whole genome shotgun (WGS) entry which is preliminary data.</text>
</comment>
<dbReference type="Gene3D" id="3.60.110.10">
    <property type="entry name" value="Carbon-nitrogen hydrolase"/>
    <property type="match status" value="1"/>
</dbReference>
<dbReference type="SUPFAM" id="SSF56317">
    <property type="entry name" value="Carbon-nitrogen hydrolase"/>
    <property type="match status" value="1"/>
</dbReference>
<dbReference type="InterPro" id="IPR036526">
    <property type="entry name" value="C-N_Hydrolase_sf"/>
</dbReference>
<reference evidence="3" key="1">
    <citation type="journal article" date="2019" name="Int. J. Syst. Evol. Microbiol.">
        <title>The Global Catalogue of Microorganisms (GCM) 10K type strain sequencing project: providing services to taxonomists for standard genome sequencing and annotation.</title>
        <authorList>
            <consortium name="The Broad Institute Genomics Platform"/>
            <consortium name="The Broad Institute Genome Sequencing Center for Infectious Disease"/>
            <person name="Wu L."/>
            <person name="Ma J."/>
        </authorList>
    </citation>
    <scope>NUCLEOTIDE SEQUENCE [LARGE SCALE GENOMIC DNA]</scope>
    <source>
        <strain evidence="3">CCUG 55491</strain>
    </source>
</reference>
<evidence type="ECO:0000313" key="3">
    <source>
        <dbReference type="Proteomes" id="UP001597090"/>
    </source>
</evidence>
<dbReference type="GO" id="GO:0016787">
    <property type="term" value="F:hydrolase activity"/>
    <property type="evidence" value="ECO:0007669"/>
    <property type="project" value="UniProtKB-KW"/>
</dbReference>
<gene>
    <name evidence="2" type="ORF">ACFQZQ_05280</name>
</gene>
<sequence>MKVAVAKYVIGTPVELPDFAAFADKQAQWLGEARAAGAQLAVLPEYLSLELGATFDAATHGDLHACLAATQAYHGAWLELFGLLARELRLHIVAGSFLLATGRGRYRNRSYAFAPDGSHAWQDKLRLDGFEKQAGVIEPGDALKVLEIAGVRAGIAAGYDSEFPLPVRAQCEAGARLLLVPSCTGSDAAATRVRVGCMARALENRCFVAQAVSAGVAPWSPVLDVGTGEAALIAPMDVGLPCDGMLVQTRGQQRWATATLDFAALEATRGQAQVLNDRDWASQYFPSVARARVVPFDAPAAAVAGARSVVM</sequence>
<feature type="domain" description="CN hydrolase" evidence="1">
    <location>
        <begin position="1"/>
        <end position="262"/>
    </location>
</feature>
<dbReference type="PROSITE" id="PS50263">
    <property type="entry name" value="CN_HYDROLASE"/>
    <property type="match status" value="1"/>
</dbReference>
<organism evidence="2 3">
    <name type="scientific">Lysobacter koreensis</name>
    <dbReference type="NCBI Taxonomy" id="266122"/>
    <lineage>
        <taxon>Bacteria</taxon>
        <taxon>Pseudomonadati</taxon>
        <taxon>Pseudomonadota</taxon>
        <taxon>Gammaproteobacteria</taxon>
        <taxon>Lysobacterales</taxon>
        <taxon>Lysobacteraceae</taxon>
        <taxon>Lysobacter</taxon>
    </lineage>
</organism>
<dbReference type="Proteomes" id="UP001597090">
    <property type="component" value="Unassembled WGS sequence"/>
</dbReference>
<dbReference type="Pfam" id="PF00795">
    <property type="entry name" value="CN_hydrolase"/>
    <property type="match status" value="1"/>
</dbReference>
<proteinExistence type="predicted"/>
<evidence type="ECO:0000313" key="2">
    <source>
        <dbReference type="EMBL" id="MFD0738689.1"/>
    </source>
</evidence>
<dbReference type="InterPro" id="IPR003010">
    <property type="entry name" value="C-N_Hydrolase"/>
</dbReference>
<evidence type="ECO:0000259" key="1">
    <source>
        <dbReference type="PROSITE" id="PS50263"/>
    </source>
</evidence>
<dbReference type="EMBL" id="JBHTIH010000002">
    <property type="protein sequence ID" value="MFD0738689.1"/>
    <property type="molecule type" value="Genomic_DNA"/>
</dbReference>
<dbReference type="RefSeq" id="WP_386811671.1">
    <property type="nucleotide sequence ID" value="NZ_JBHTIH010000002.1"/>
</dbReference>
<keyword evidence="3" id="KW-1185">Reference proteome</keyword>
<dbReference type="PANTHER" id="PTHR23088">
    <property type="entry name" value="NITRILASE-RELATED"/>
    <property type="match status" value="1"/>
</dbReference>
<protein>
    <submittedName>
        <fullName evidence="2">Nitrilase-related carbon-nitrogen hydrolase</fullName>
    </submittedName>
</protein>
<name>A0ABW2YKZ8_9GAMM</name>
<dbReference type="PANTHER" id="PTHR23088:SF50">
    <property type="entry name" value="HYDROLASE YHCX"/>
    <property type="match status" value="1"/>
</dbReference>